<accession>W3WPF5</accession>
<organism evidence="1 2">
    <name type="scientific">Pestalotiopsis fici (strain W106-1 / CGMCC3.15140)</name>
    <dbReference type="NCBI Taxonomy" id="1229662"/>
    <lineage>
        <taxon>Eukaryota</taxon>
        <taxon>Fungi</taxon>
        <taxon>Dikarya</taxon>
        <taxon>Ascomycota</taxon>
        <taxon>Pezizomycotina</taxon>
        <taxon>Sordariomycetes</taxon>
        <taxon>Xylariomycetidae</taxon>
        <taxon>Amphisphaeriales</taxon>
        <taxon>Sporocadaceae</taxon>
        <taxon>Pestalotiopsis</taxon>
    </lineage>
</organism>
<dbReference type="OrthoDB" id="2099276at2759"/>
<dbReference type="RefSeq" id="XP_007839486.1">
    <property type="nucleotide sequence ID" value="XM_007841295.1"/>
</dbReference>
<reference evidence="2" key="1">
    <citation type="journal article" date="2015" name="BMC Genomics">
        <title>Genomic and transcriptomic analysis of the endophytic fungus Pestalotiopsis fici reveals its lifestyle and high potential for synthesis of natural products.</title>
        <authorList>
            <person name="Wang X."/>
            <person name="Zhang X."/>
            <person name="Liu L."/>
            <person name="Xiang M."/>
            <person name="Wang W."/>
            <person name="Sun X."/>
            <person name="Che Y."/>
            <person name="Guo L."/>
            <person name="Liu G."/>
            <person name="Guo L."/>
            <person name="Wang C."/>
            <person name="Yin W.B."/>
            <person name="Stadler M."/>
            <person name="Zhang X."/>
            <person name="Liu X."/>
        </authorList>
    </citation>
    <scope>NUCLEOTIDE SEQUENCE [LARGE SCALE GENOMIC DNA]</scope>
    <source>
        <strain evidence="2">W106-1 / CGMCC3.15140</strain>
    </source>
</reference>
<dbReference type="eggNOG" id="ENOG502SYM4">
    <property type="taxonomic scope" value="Eukaryota"/>
</dbReference>
<sequence length="552" mass="61928">MYSLLDLPEEARHKIYMAAGLVSGETIKLEPKGGNALTRRPPLASLRFTYNVLQTCKTVYEEVKTLICAHNTLVVGHEHVESGLEFLRRLSPQQCSVLTHVFVQLHFEASEGSCARYDALEHRPLSMVMSLNSARLSLWQATARHILTNATPQTLALSLICETGVGHTTTAVLQPLNENPGVLRVCELQLGQQRQDKAISAIACETAARARGLSPGLRERPFPLFDLPVEVRRRILEYTGLVAPHKEVYWSAQQGFRIATAASRCGGDSPDPYLHSRCNGVSCMVSKHYTPPSICLQRRSGYSSRCYCWVSPQSIFTVSHALYRKAVQVLYSCNRIVIVPSKGLRSSLSENDRTERLDVSKFITRHMWPDTLRSLRHLEIVFPAIDPECGATTHDPYYLDLCSAIRQLEAHTDVGQLKVVANMTMASSVLQEDSDWIHRQLLLAGGDQSSVFRVHGHLLGPLIGLHCKGQFFVHVEWAWHWCPPTDVFTDETHAEVDSIEANLEKMIMGNEYDSEAAGRTNELPSTWLFDTWDFLEYERLTGHPADNILSDP</sequence>
<dbReference type="EMBL" id="KI912118">
    <property type="protein sequence ID" value="ETS75770.1"/>
    <property type="molecule type" value="Genomic_DNA"/>
</dbReference>
<dbReference type="GeneID" id="19277727"/>
<dbReference type="AlphaFoldDB" id="W3WPF5"/>
<evidence type="ECO:0000313" key="1">
    <source>
        <dbReference type="EMBL" id="ETS75770.1"/>
    </source>
</evidence>
<dbReference type="PANTHER" id="PTHR42085:SF6">
    <property type="entry name" value="F-BOX DOMAIN-CONTAINING PROTEIN"/>
    <property type="match status" value="1"/>
</dbReference>
<dbReference type="KEGG" id="pfy:PFICI_12714"/>
<evidence type="ECO:0000313" key="2">
    <source>
        <dbReference type="Proteomes" id="UP000030651"/>
    </source>
</evidence>
<dbReference type="HOGENOM" id="CLU_021744_0_0_1"/>
<dbReference type="Proteomes" id="UP000030651">
    <property type="component" value="Unassembled WGS sequence"/>
</dbReference>
<dbReference type="OMA" id="HEHVESG"/>
<proteinExistence type="predicted"/>
<protein>
    <submittedName>
        <fullName evidence="1">Uncharacterized protein</fullName>
    </submittedName>
</protein>
<dbReference type="InterPro" id="IPR038883">
    <property type="entry name" value="AN11006-like"/>
</dbReference>
<dbReference type="PANTHER" id="PTHR42085">
    <property type="entry name" value="F-BOX DOMAIN-CONTAINING PROTEIN"/>
    <property type="match status" value="1"/>
</dbReference>
<keyword evidence="2" id="KW-1185">Reference proteome</keyword>
<gene>
    <name evidence="1" type="ORF">PFICI_12714</name>
</gene>
<dbReference type="InParanoid" id="W3WPF5"/>
<name>W3WPF5_PESFW</name>